<dbReference type="Pfam" id="PF24883">
    <property type="entry name" value="NPHP3_N"/>
    <property type="match status" value="1"/>
</dbReference>
<evidence type="ECO:0000259" key="3">
    <source>
        <dbReference type="Pfam" id="PF25053"/>
    </source>
</evidence>
<dbReference type="PANTHER" id="PTHR10039">
    <property type="entry name" value="AMELOGENIN"/>
    <property type="match status" value="1"/>
</dbReference>
<dbReference type="InterPro" id="IPR056884">
    <property type="entry name" value="NPHP3-like_N"/>
</dbReference>
<dbReference type="Proteomes" id="UP000800093">
    <property type="component" value="Unassembled WGS sequence"/>
</dbReference>
<accession>A0A9P4K0I5</accession>
<dbReference type="PANTHER" id="PTHR10039:SF5">
    <property type="entry name" value="NACHT DOMAIN-CONTAINING PROTEIN"/>
    <property type="match status" value="1"/>
</dbReference>
<dbReference type="OrthoDB" id="443402at2759"/>
<evidence type="ECO:0000256" key="1">
    <source>
        <dbReference type="ARBA" id="ARBA00022737"/>
    </source>
</evidence>
<keyword evidence="1" id="KW-0677">Repeat</keyword>
<dbReference type="InterPro" id="IPR027417">
    <property type="entry name" value="P-loop_NTPase"/>
</dbReference>
<evidence type="ECO:0008006" key="6">
    <source>
        <dbReference type="Google" id="ProtNLM"/>
    </source>
</evidence>
<dbReference type="InterPro" id="IPR056693">
    <property type="entry name" value="DUF7791"/>
</dbReference>
<keyword evidence="5" id="KW-1185">Reference proteome</keyword>
<proteinExistence type="predicted"/>
<organism evidence="4 5">
    <name type="scientific">Lojkania enalia</name>
    <dbReference type="NCBI Taxonomy" id="147567"/>
    <lineage>
        <taxon>Eukaryota</taxon>
        <taxon>Fungi</taxon>
        <taxon>Dikarya</taxon>
        <taxon>Ascomycota</taxon>
        <taxon>Pezizomycotina</taxon>
        <taxon>Dothideomycetes</taxon>
        <taxon>Pleosporomycetidae</taxon>
        <taxon>Pleosporales</taxon>
        <taxon>Pleosporales incertae sedis</taxon>
        <taxon>Lojkania</taxon>
    </lineage>
</organism>
<feature type="domain" description="Nephrocystin 3-like N-terminal" evidence="2">
    <location>
        <begin position="237"/>
        <end position="393"/>
    </location>
</feature>
<dbReference type="Pfam" id="PF25053">
    <property type="entry name" value="DUF7791"/>
    <property type="match status" value="1"/>
</dbReference>
<dbReference type="EMBL" id="ML986676">
    <property type="protein sequence ID" value="KAF2260634.1"/>
    <property type="molecule type" value="Genomic_DNA"/>
</dbReference>
<name>A0A9P4K0I5_9PLEO</name>
<reference evidence="5" key="1">
    <citation type="journal article" date="2020" name="Stud. Mycol.">
        <title>101 Dothideomycetes genomes: A test case for predicting lifestyles and emergence of pathogens.</title>
        <authorList>
            <person name="Haridas S."/>
            <person name="Albert R."/>
            <person name="Binder M."/>
            <person name="Bloem J."/>
            <person name="LaButti K."/>
            <person name="Salamov A."/>
            <person name="Andreopoulos B."/>
            <person name="Baker S."/>
            <person name="Barry K."/>
            <person name="Bills G."/>
            <person name="Bluhm B."/>
            <person name="Cannon C."/>
            <person name="Castanera R."/>
            <person name="Culley D."/>
            <person name="Daum C."/>
            <person name="Ezra D."/>
            <person name="Gonzalez J."/>
            <person name="Henrissat B."/>
            <person name="Kuo A."/>
            <person name="Liang C."/>
            <person name="Lipzen A."/>
            <person name="Lutzoni F."/>
            <person name="Magnuson J."/>
            <person name="Mondo S."/>
            <person name="Nolan M."/>
            <person name="Ohm R."/>
            <person name="Pangilinan J."/>
            <person name="Park H.-J."/>
            <person name="Ramirez L."/>
            <person name="Alfaro M."/>
            <person name="Sun H."/>
            <person name="Tritt A."/>
            <person name="Yoshinaga Y."/>
            <person name="Zwiers L.-H."/>
            <person name="Turgeon B."/>
            <person name="Goodwin S."/>
            <person name="Spatafora J."/>
            <person name="Crous P."/>
            <person name="Grigoriev I."/>
        </authorList>
    </citation>
    <scope>NUCLEOTIDE SEQUENCE [LARGE SCALE GENOMIC DNA]</scope>
    <source>
        <strain evidence="5">CBS 304.66</strain>
    </source>
</reference>
<dbReference type="AlphaFoldDB" id="A0A9P4K0I5"/>
<dbReference type="Gene3D" id="3.40.50.300">
    <property type="entry name" value="P-loop containing nucleotide triphosphate hydrolases"/>
    <property type="match status" value="1"/>
</dbReference>
<evidence type="ECO:0000313" key="5">
    <source>
        <dbReference type="Proteomes" id="UP000800093"/>
    </source>
</evidence>
<evidence type="ECO:0000313" key="4">
    <source>
        <dbReference type="EMBL" id="KAF2260634.1"/>
    </source>
</evidence>
<comment type="caution">
    <text evidence="4">The sequence shown here is derived from an EMBL/GenBank/DDBJ whole genome shotgun (WGS) entry which is preliminary data.</text>
</comment>
<evidence type="ECO:0000259" key="2">
    <source>
        <dbReference type="Pfam" id="PF24883"/>
    </source>
</evidence>
<dbReference type="SUPFAM" id="SSF52540">
    <property type="entry name" value="P-loop containing nucleoside triphosphate hydrolases"/>
    <property type="match status" value="1"/>
</dbReference>
<protein>
    <recommendedName>
        <fullName evidence="6">NACHT domain-containing protein</fullName>
    </recommendedName>
</protein>
<gene>
    <name evidence="4" type="ORF">CC78DRAFT_555500</name>
</gene>
<feature type="domain" description="DUF7791" evidence="3">
    <location>
        <begin position="489"/>
        <end position="605"/>
    </location>
</feature>
<sequence>MDPLTALGLATSVIQFVQFAGKLISESQEAYESASGMSCRNINLENIANDLLNLHHQLLKDASRTPRAKLSAAEEHLQRLTRESIQVAERLIRVVQGLKSRGGNKRWKSVRHALTSAWKQKDIAALQTRLVEIRQQLDTALLICLRLFVKEIKTQHKELLQAIRKYEEKPSEIEMQRFSAQLEATADLSIEGRFCKLILAHLEFTDIQDRYERICPAHRQTFEWIFKESDDGDSTWDNFPIWLSSFTDKNFYWVTGKAGSGKSTLMKHIFDDERTRQHLKVWSKGRRLLSGGFFFWNSGTEIQMSRNGLLRTLLYQILNDHPSLIKQTIRGGFRDQWIWQELKQAFKILAQDDTICLALFIDGLDEFDGDHEELAEFLLKLSSPRIKICAASRPWLVFEDIFENGPSLLLERLTRKDIQLYLQKLNRALASSLIEELVEKSSGVFLWVNLVTRSLLQGMANADRMSELKRRLASLPMDLEELFEKLLRSLDPFYFSHAAQLVQILKAAPVPPKPLEMSYADDEDPTAAINATIRPLTVSEQAERSETMRRRLNSRCKGLIGVSQYGNSNLERVEFLHRTVKDFFDKPGIWADIIDATPKTFDAYQCCSMGHSTC</sequence>